<evidence type="ECO:0000313" key="1">
    <source>
        <dbReference type="EMBL" id="KAJ3522676.1"/>
    </source>
</evidence>
<proteinExistence type="predicted"/>
<reference evidence="1" key="1">
    <citation type="submission" date="2022-08" db="EMBL/GenBank/DDBJ databases">
        <title>Genome Sequence of Fusarium decemcellulare.</title>
        <authorList>
            <person name="Buettner E."/>
        </authorList>
    </citation>
    <scope>NUCLEOTIDE SEQUENCE</scope>
    <source>
        <strain evidence="1">Babe19</strain>
    </source>
</reference>
<accession>A0ACC1RNS8</accession>
<name>A0ACC1RNS8_9HYPO</name>
<dbReference type="Proteomes" id="UP001148629">
    <property type="component" value="Unassembled WGS sequence"/>
</dbReference>
<sequence length="127" mass="13946">MPSGAPSNPYDNVNTADLYTVKFDNLFDRDEQELETLIKACERDGFFYLDLQGSGSGKLWKDLDRVGEITKHWFAQPVEVKLRTPTVSLAHGFKATGNQSGAVASLKDGFEALKVCVSPTDSRFGLG</sequence>
<protein>
    <submittedName>
        <fullName evidence="1">Uncharacterized protein</fullName>
    </submittedName>
</protein>
<comment type="caution">
    <text evidence="1">The sequence shown here is derived from an EMBL/GenBank/DDBJ whole genome shotgun (WGS) entry which is preliminary data.</text>
</comment>
<gene>
    <name evidence="1" type="ORF">NM208_g12760</name>
</gene>
<evidence type="ECO:0000313" key="2">
    <source>
        <dbReference type="Proteomes" id="UP001148629"/>
    </source>
</evidence>
<organism evidence="1 2">
    <name type="scientific">Fusarium decemcellulare</name>
    <dbReference type="NCBI Taxonomy" id="57161"/>
    <lineage>
        <taxon>Eukaryota</taxon>
        <taxon>Fungi</taxon>
        <taxon>Dikarya</taxon>
        <taxon>Ascomycota</taxon>
        <taxon>Pezizomycotina</taxon>
        <taxon>Sordariomycetes</taxon>
        <taxon>Hypocreomycetidae</taxon>
        <taxon>Hypocreales</taxon>
        <taxon>Nectriaceae</taxon>
        <taxon>Fusarium</taxon>
        <taxon>Fusarium decemcellulare species complex</taxon>
    </lineage>
</organism>
<dbReference type="EMBL" id="JANRMS010002399">
    <property type="protein sequence ID" value="KAJ3522676.1"/>
    <property type="molecule type" value="Genomic_DNA"/>
</dbReference>
<keyword evidence="2" id="KW-1185">Reference proteome</keyword>